<dbReference type="EMBL" id="CAJNDS010000968">
    <property type="protein sequence ID" value="CAE7242298.1"/>
    <property type="molecule type" value="Genomic_DNA"/>
</dbReference>
<dbReference type="PANTHER" id="PTHR23357">
    <property type="entry name" value="RENALASE"/>
    <property type="match status" value="1"/>
</dbReference>
<dbReference type="GO" id="GO:0016651">
    <property type="term" value="F:oxidoreductase activity, acting on NAD(P)H"/>
    <property type="evidence" value="ECO:0007669"/>
    <property type="project" value="InterPro"/>
</dbReference>
<dbReference type="GO" id="GO:0005576">
    <property type="term" value="C:extracellular region"/>
    <property type="evidence" value="ECO:0007669"/>
    <property type="project" value="TreeGrafter"/>
</dbReference>
<dbReference type="Gene3D" id="3.90.660.10">
    <property type="match status" value="1"/>
</dbReference>
<dbReference type="OrthoDB" id="447412at2759"/>
<comment type="caution">
    <text evidence="1">The sequence shown here is derived from an EMBL/GenBank/DDBJ whole genome shotgun (WGS) entry which is preliminary data.</text>
</comment>
<evidence type="ECO:0000313" key="1">
    <source>
        <dbReference type="EMBL" id="CAE7242298.1"/>
    </source>
</evidence>
<accession>A0A812LBQ1</accession>
<organism evidence="1 2">
    <name type="scientific">Symbiodinium natans</name>
    <dbReference type="NCBI Taxonomy" id="878477"/>
    <lineage>
        <taxon>Eukaryota</taxon>
        <taxon>Sar</taxon>
        <taxon>Alveolata</taxon>
        <taxon>Dinophyceae</taxon>
        <taxon>Suessiales</taxon>
        <taxon>Symbiodiniaceae</taxon>
        <taxon>Symbiodinium</taxon>
    </lineage>
</organism>
<dbReference type="Pfam" id="PF13450">
    <property type="entry name" value="NAD_binding_8"/>
    <property type="match status" value="1"/>
</dbReference>
<dbReference type="AlphaFoldDB" id="A0A812LBQ1"/>
<dbReference type="Proteomes" id="UP000604046">
    <property type="component" value="Unassembled WGS sequence"/>
</dbReference>
<proteinExistence type="predicted"/>
<protein>
    <submittedName>
        <fullName evidence="1">Rnls protein</fullName>
    </submittedName>
</protein>
<dbReference type="InterPro" id="IPR036188">
    <property type="entry name" value="FAD/NAD-bd_sf"/>
</dbReference>
<name>A0A812LBQ1_9DINO</name>
<dbReference type="Gene3D" id="3.50.50.60">
    <property type="entry name" value="FAD/NAD(P)-binding domain"/>
    <property type="match status" value="1"/>
</dbReference>
<gene>
    <name evidence="1" type="primary">Rnls</name>
    <name evidence="1" type="ORF">SNAT2548_LOCUS11096</name>
</gene>
<dbReference type="PANTHER" id="PTHR23357:SF1">
    <property type="entry name" value="RENALASE"/>
    <property type="match status" value="1"/>
</dbReference>
<evidence type="ECO:0000313" key="2">
    <source>
        <dbReference type="Proteomes" id="UP000604046"/>
    </source>
</evidence>
<dbReference type="InterPro" id="IPR040174">
    <property type="entry name" value="RNLS"/>
</dbReference>
<feature type="non-terminal residue" evidence="1">
    <location>
        <position position="1"/>
    </location>
</feature>
<dbReference type="SUPFAM" id="SSF51905">
    <property type="entry name" value="FAD/NAD(P)-binding domain"/>
    <property type="match status" value="1"/>
</dbReference>
<keyword evidence="2" id="KW-1185">Reference proteome</keyword>
<reference evidence="1" key="1">
    <citation type="submission" date="2021-02" db="EMBL/GenBank/DDBJ databases">
        <authorList>
            <person name="Dougan E. K."/>
            <person name="Rhodes N."/>
            <person name="Thang M."/>
            <person name="Chan C."/>
        </authorList>
    </citation>
    <scope>NUCLEOTIDE SEQUENCE</scope>
</reference>
<sequence>MHRVLIVGAGATGSSAALRLRQLGVEAKLEVWEKARGPGGRMSTNRQDIDGSTVRADMGAQYLSLDPADAASTQVSELLLAKGICAKVSPAQLSATPERQRDWEHLAGTAGGVNDALKALIEE</sequence>